<evidence type="ECO:0000313" key="6">
    <source>
        <dbReference type="EMBL" id="RAW61730.1"/>
    </source>
</evidence>
<dbReference type="InterPro" id="IPR036390">
    <property type="entry name" value="WH_DNA-bd_sf"/>
</dbReference>
<evidence type="ECO:0000256" key="1">
    <source>
        <dbReference type="ARBA" id="ARBA00023015"/>
    </source>
</evidence>
<feature type="domain" description="Cyclic nucleotide-binding" evidence="4">
    <location>
        <begin position="13"/>
        <end position="111"/>
    </location>
</feature>
<evidence type="ECO:0000259" key="5">
    <source>
        <dbReference type="PROSITE" id="PS51063"/>
    </source>
</evidence>
<dbReference type="AlphaFoldDB" id="A0A329ULB9"/>
<dbReference type="InterPro" id="IPR012318">
    <property type="entry name" value="HTH_CRP"/>
</dbReference>
<keyword evidence="1" id="KW-0805">Transcription regulation</keyword>
<name>A0A329ULB9_9FIRM</name>
<keyword evidence="3" id="KW-0804">Transcription</keyword>
<dbReference type="OrthoDB" id="9774616at2"/>
<keyword evidence="2" id="KW-0238">DNA-binding</keyword>
<dbReference type="Proteomes" id="UP000250583">
    <property type="component" value="Unassembled WGS sequence"/>
</dbReference>
<organism evidence="6 7">
    <name type="scientific">Faecalibacterium prausnitzii</name>
    <dbReference type="NCBI Taxonomy" id="853"/>
    <lineage>
        <taxon>Bacteria</taxon>
        <taxon>Bacillati</taxon>
        <taxon>Bacillota</taxon>
        <taxon>Clostridia</taxon>
        <taxon>Eubacteriales</taxon>
        <taxon>Oscillospiraceae</taxon>
        <taxon>Faecalibacterium</taxon>
    </lineage>
</organism>
<comment type="caution">
    <text evidence="6">The sequence shown here is derived from an EMBL/GenBank/DDBJ whole genome shotgun (WGS) entry which is preliminary data.</text>
</comment>
<dbReference type="SUPFAM" id="SSF51206">
    <property type="entry name" value="cAMP-binding domain-like"/>
    <property type="match status" value="1"/>
</dbReference>
<dbReference type="EMBL" id="PRLE01000001">
    <property type="protein sequence ID" value="RAW61730.1"/>
    <property type="molecule type" value="Genomic_DNA"/>
</dbReference>
<dbReference type="CDD" id="cd00038">
    <property type="entry name" value="CAP_ED"/>
    <property type="match status" value="1"/>
</dbReference>
<dbReference type="Pfam" id="PF00027">
    <property type="entry name" value="cNMP_binding"/>
    <property type="match status" value="1"/>
</dbReference>
<dbReference type="InterPro" id="IPR018490">
    <property type="entry name" value="cNMP-bd_dom_sf"/>
</dbReference>
<accession>A0A329ULB9</accession>
<evidence type="ECO:0000256" key="3">
    <source>
        <dbReference type="ARBA" id="ARBA00023163"/>
    </source>
</evidence>
<evidence type="ECO:0000259" key="4">
    <source>
        <dbReference type="PROSITE" id="PS50042"/>
    </source>
</evidence>
<dbReference type="Gene3D" id="2.60.120.10">
    <property type="entry name" value="Jelly Rolls"/>
    <property type="match status" value="1"/>
</dbReference>
<dbReference type="PROSITE" id="PS50042">
    <property type="entry name" value="CNMP_BINDING_3"/>
    <property type="match status" value="1"/>
</dbReference>
<proteinExistence type="predicted"/>
<evidence type="ECO:0000256" key="2">
    <source>
        <dbReference type="ARBA" id="ARBA00023125"/>
    </source>
</evidence>
<protein>
    <submittedName>
        <fullName evidence="6">Crp/Fnr family transcriptional regulator</fullName>
    </submittedName>
</protein>
<sequence length="227" mass="25996">MEQYDSILQQCGMFNGIQPRKYREVLRCLNATVREYPRGAHIVELGEQSHNTGVLLDGTMEEFLYDENGNQISICRFCPGEVFGAELACTGWTASPVCLRASSDCTVMLLDFSALMSQKTLTCPCRMQVTANLMQDMAQQLLFFNTKVRILAQKRLRDRLKIYLQTLTPDEKGCYSLPYTRTELADFLCVDRSALSRELCRMRDERILDFSGAKIHLLNPTFLYGWN</sequence>
<dbReference type="InterPro" id="IPR000595">
    <property type="entry name" value="cNMP-bd_dom"/>
</dbReference>
<dbReference type="PROSITE" id="PS51063">
    <property type="entry name" value="HTH_CRP_2"/>
    <property type="match status" value="1"/>
</dbReference>
<feature type="domain" description="HTH crp-type" evidence="5">
    <location>
        <begin position="154"/>
        <end position="221"/>
    </location>
</feature>
<dbReference type="GO" id="GO:0003677">
    <property type="term" value="F:DNA binding"/>
    <property type="evidence" value="ECO:0007669"/>
    <property type="project" value="UniProtKB-KW"/>
</dbReference>
<dbReference type="Pfam" id="PF13545">
    <property type="entry name" value="HTH_Crp_2"/>
    <property type="match status" value="1"/>
</dbReference>
<gene>
    <name evidence="6" type="ORF">C4N22_03430</name>
</gene>
<evidence type="ECO:0000313" key="7">
    <source>
        <dbReference type="Proteomes" id="UP000250583"/>
    </source>
</evidence>
<dbReference type="RefSeq" id="WP_112147989.1">
    <property type="nucleotide sequence ID" value="NZ_DAWEON010000040.1"/>
</dbReference>
<dbReference type="InterPro" id="IPR014710">
    <property type="entry name" value="RmlC-like_jellyroll"/>
</dbReference>
<dbReference type="GO" id="GO:0006355">
    <property type="term" value="P:regulation of DNA-templated transcription"/>
    <property type="evidence" value="ECO:0007669"/>
    <property type="project" value="InterPro"/>
</dbReference>
<reference evidence="6 7" key="1">
    <citation type="submission" date="2018-02" db="EMBL/GenBank/DDBJ databases">
        <title>Complete genome sequencing of Faecalibacterium prausnitzii strains isolated from the human gut.</title>
        <authorList>
            <person name="Fitzgerald B.C."/>
            <person name="Shkoporov A.N."/>
            <person name="Ross P.R."/>
            <person name="Hill C."/>
        </authorList>
    </citation>
    <scope>NUCLEOTIDE SEQUENCE [LARGE SCALE GENOMIC DNA]</scope>
    <source>
        <strain evidence="6 7">APC923/61-1</strain>
    </source>
</reference>
<dbReference type="SUPFAM" id="SSF46785">
    <property type="entry name" value="Winged helix' DNA-binding domain"/>
    <property type="match status" value="1"/>
</dbReference>